<dbReference type="EMBL" id="RMBX01000003">
    <property type="protein sequence ID" value="RPD42034.1"/>
    <property type="molecule type" value="Genomic_DNA"/>
</dbReference>
<dbReference type="GO" id="GO:0043565">
    <property type="term" value="F:sequence-specific DNA binding"/>
    <property type="evidence" value="ECO:0007669"/>
    <property type="project" value="InterPro"/>
</dbReference>
<dbReference type="InterPro" id="IPR011110">
    <property type="entry name" value="Reg_prop"/>
</dbReference>
<dbReference type="OrthoDB" id="1489484at2"/>
<evidence type="ECO:0000256" key="6">
    <source>
        <dbReference type="ARBA" id="ARBA00022777"/>
    </source>
</evidence>
<dbReference type="InterPro" id="IPR036890">
    <property type="entry name" value="HATPase_C_sf"/>
</dbReference>
<dbReference type="InterPro" id="IPR015943">
    <property type="entry name" value="WD40/YVTN_repeat-like_dom_sf"/>
</dbReference>
<dbReference type="InterPro" id="IPR005467">
    <property type="entry name" value="His_kinase_dom"/>
</dbReference>
<dbReference type="Gene3D" id="3.40.50.2300">
    <property type="match status" value="1"/>
</dbReference>
<evidence type="ECO:0000256" key="4">
    <source>
        <dbReference type="ARBA" id="ARBA00022679"/>
    </source>
</evidence>
<organism evidence="16 17">
    <name type="scientific">Chitinophaga barathri</name>
    <dbReference type="NCBI Taxonomy" id="1647451"/>
    <lineage>
        <taxon>Bacteria</taxon>
        <taxon>Pseudomonadati</taxon>
        <taxon>Bacteroidota</taxon>
        <taxon>Chitinophagia</taxon>
        <taxon>Chitinophagales</taxon>
        <taxon>Chitinophagaceae</taxon>
        <taxon>Chitinophaga</taxon>
    </lineage>
</organism>
<protein>
    <recommendedName>
        <fullName evidence="2">histidine kinase</fullName>
        <ecNumber evidence="2">2.7.13.3</ecNumber>
    </recommendedName>
</protein>
<dbReference type="SUPFAM" id="SSF47384">
    <property type="entry name" value="Homodimeric domain of signal transducing histidine kinase"/>
    <property type="match status" value="1"/>
</dbReference>
<dbReference type="InterPro" id="IPR013783">
    <property type="entry name" value="Ig-like_fold"/>
</dbReference>
<keyword evidence="6 16" id="KW-0418">Kinase</keyword>
<keyword evidence="7" id="KW-0067">ATP-binding</keyword>
<evidence type="ECO:0000256" key="1">
    <source>
        <dbReference type="ARBA" id="ARBA00000085"/>
    </source>
</evidence>
<gene>
    <name evidence="16" type="ORF">EG028_07740</name>
</gene>
<keyword evidence="8" id="KW-0902">Two-component regulatory system</keyword>
<evidence type="ECO:0000259" key="13">
    <source>
        <dbReference type="PROSITE" id="PS01124"/>
    </source>
</evidence>
<dbReference type="PANTHER" id="PTHR43547">
    <property type="entry name" value="TWO-COMPONENT HISTIDINE KINASE"/>
    <property type="match status" value="1"/>
</dbReference>
<evidence type="ECO:0000256" key="12">
    <source>
        <dbReference type="SAM" id="SignalP"/>
    </source>
</evidence>
<dbReference type="Pfam" id="PF02518">
    <property type="entry name" value="HATPase_c"/>
    <property type="match status" value="1"/>
</dbReference>
<dbReference type="GO" id="GO:0005524">
    <property type="term" value="F:ATP binding"/>
    <property type="evidence" value="ECO:0007669"/>
    <property type="project" value="UniProtKB-KW"/>
</dbReference>
<dbReference type="FunFam" id="3.30.565.10:FF:000037">
    <property type="entry name" value="Hybrid sensor histidine kinase/response regulator"/>
    <property type="match status" value="1"/>
</dbReference>
<evidence type="ECO:0000256" key="7">
    <source>
        <dbReference type="ARBA" id="ARBA00022840"/>
    </source>
</evidence>
<dbReference type="SUPFAM" id="SSF46689">
    <property type="entry name" value="Homeodomain-like"/>
    <property type="match status" value="1"/>
</dbReference>
<dbReference type="EC" id="2.7.13.3" evidence="2"/>
<dbReference type="Pfam" id="PF12833">
    <property type="entry name" value="HTH_18"/>
    <property type="match status" value="1"/>
</dbReference>
<dbReference type="PROSITE" id="PS50109">
    <property type="entry name" value="HIS_KIN"/>
    <property type="match status" value="1"/>
</dbReference>
<evidence type="ECO:0000256" key="8">
    <source>
        <dbReference type="ARBA" id="ARBA00023012"/>
    </source>
</evidence>
<dbReference type="PROSITE" id="PS50110">
    <property type="entry name" value="RESPONSE_REGULATORY"/>
    <property type="match status" value="1"/>
</dbReference>
<dbReference type="SMART" id="SM00387">
    <property type="entry name" value="HATPase_c"/>
    <property type="match status" value="1"/>
</dbReference>
<evidence type="ECO:0000256" key="3">
    <source>
        <dbReference type="ARBA" id="ARBA00022553"/>
    </source>
</evidence>
<comment type="catalytic activity">
    <reaction evidence="1">
        <text>ATP + protein L-histidine = ADP + protein N-phospho-L-histidine.</text>
        <dbReference type="EC" id="2.7.13.3"/>
    </reaction>
</comment>
<dbReference type="SMART" id="SM00388">
    <property type="entry name" value="HisKA"/>
    <property type="match status" value="1"/>
</dbReference>
<evidence type="ECO:0000259" key="14">
    <source>
        <dbReference type="PROSITE" id="PS50109"/>
    </source>
</evidence>
<keyword evidence="17" id="KW-1185">Reference proteome</keyword>
<name>A0A3N4MDS6_9BACT</name>
<evidence type="ECO:0000256" key="10">
    <source>
        <dbReference type="ARBA" id="ARBA00023163"/>
    </source>
</evidence>
<dbReference type="InterPro" id="IPR011123">
    <property type="entry name" value="Y_Y_Y"/>
</dbReference>
<dbReference type="Proteomes" id="UP000279089">
    <property type="component" value="Unassembled WGS sequence"/>
</dbReference>
<comment type="caution">
    <text evidence="16">The sequence shown here is derived from an EMBL/GenBank/DDBJ whole genome shotgun (WGS) entry which is preliminary data.</text>
</comment>
<feature type="domain" description="Histidine kinase" evidence="14">
    <location>
        <begin position="854"/>
        <end position="1074"/>
    </location>
</feature>
<dbReference type="InterPro" id="IPR003594">
    <property type="entry name" value="HATPase_dom"/>
</dbReference>
<dbReference type="CDD" id="cd16922">
    <property type="entry name" value="HATPase_EvgS-ArcB-TorS-like"/>
    <property type="match status" value="1"/>
</dbReference>
<dbReference type="SUPFAM" id="SSF50998">
    <property type="entry name" value="Quinoprotein alcohol dehydrogenase-like"/>
    <property type="match status" value="1"/>
</dbReference>
<dbReference type="InterPro" id="IPR011047">
    <property type="entry name" value="Quinoprotein_ADH-like_sf"/>
</dbReference>
<sequence length="1350" mass="153499">MLQKYYLLLLSCMLLSRSHAQQLSQEFSTLNIHHGLSNNQVNCIYKDAKGFLWFGTMGGLNRYDGSSFRNFRHSIADSLSLSDDYIMGIFAAPGNRMYVKTRNGDNLYDPVLEQFTPAAGWLKSLGLPQTGVNSVLQSGDTCWIAYADSGLYRITGGKKGVRIPLNNPRRARIADIKKENNRHIMLLYMDGGLVRLDAGTGRSLMQTDTLLGYVPKPPISLQLFIDAQQELWIYMPGSDFGALYYNPRDRAVRRLSKRNMALNNDIVNSIIQDAHGRMWIGTDHGGVNVVDKKDFSTTYITNRIEDTKSIAENAIYALYKDDQGIIWCGTYKRGVSYYAENKMKFRLYEHKHGVPNSLPYNDVNCFAEDSKGNVWIGTNGGGLIYFDRKTNSFKQYKHDPADDNSISNDVIVSLYTDRYDNLWIGYYFGGMDYYNHHRFSHYRHNPQDPNSLANKTVWKIYRDRRNTFWIGTLGGGLDRFDPGNGIFYHNNAEQSNSVHSNYITAFAETPSGDLWISTAYGIDVLDKSKGIFIHLRHGTHGLSNDNVSSLLCDSRGLMWAGTREGLNLFDPATRTFRTFRAEQGLPDDNIISILEDRQGFIWVSTTRGLSKIAVEQGEGGVRIKCRNYDDDDGLQGKVFNVNASLSLRSGELVFGGADGFNIFKPEEIHQYRTAPSLVFTSLQLFNKPVGVNEKFRNHVVLPAALPETQALRLRYNENDFSIDFASLNFIHSDKNRYTYFLEGFNKEWMVTDGRSRRITYTNINPGEYTLHLKSADEDGQWNSQGISLQIRILPPFWKTPWAYALYILAAIALLYFSRKMVITRAHRRFALQQERKEAQRLHDLDMMKIKLLTNVSHEFRTPVALILSPIEDMIRKSGNPEEKQQFQLIRRNAKRLLNLVNQLMDFRKMEMQELKPVPVKGELMGFLEEVAQSFSDLAERKGVEFSYTANCPQLNVFFDHDKVERILFNLLSNAFKFTPQGGKVSVTAEVTPEPDQAILELKVKDTGIGMPAEQLEKIFERFFQSDQPGQYVNQGSGIGLAITREFVKLHNGTIAVESEADKGTSFTVRLPFTPAGQAEAEVPALPQKQVFLSNGKKKNKKRQTILIVEDNEDFRFYLKDNLREYYDIIEAPDGAAGWQQALAQLPDLVVSDITMPVMDGVELCRKMAGDARTRNIPVILLTAQTAEEEQLKGLETGAADYLIKPFNFEIMLSRVRNLLARQAPVQLVIPQKEPEGANGLSGDEKFMQRALEIVEKHLSDPAFSVEALSRELCMNRVSVYKRIFALTGHPPIEFIRTVRLQKAAMLLTKTEMNITEVAYEVGFNNPKYFARYFKMAYHMLPSAYATAMRK</sequence>
<dbReference type="SUPFAM" id="SSF55874">
    <property type="entry name" value="ATPase domain of HSP90 chaperone/DNA topoisomerase II/histidine kinase"/>
    <property type="match status" value="1"/>
</dbReference>
<dbReference type="InterPro" id="IPR004358">
    <property type="entry name" value="Sig_transdc_His_kin-like_C"/>
</dbReference>
<proteinExistence type="predicted"/>
<evidence type="ECO:0000256" key="2">
    <source>
        <dbReference type="ARBA" id="ARBA00012438"/>
    </source>
</evidence>
<feature type="modified residue" description="4-aspartylphosphate" evidence="11">
    <location>
        <position position="1152"/>
    </location>
</feature>
<dbReference type="CDD" id="cd00082">
    <property type="entry name" value="HisKA"/>
    <property type="match status" value="1"/>
</dbReference>
<dbReference type="GO" id="GO:0003700">
    <property type="term" value="F:DNA-binding transcription factor activity"/>
    <property type="evidence" value="ECO:0007669"/>
    <property type="project" value="InterPro"/>
</dbReference>
<evidence type="ECO:0000313" key="16">
    <source>
        <dbReference type="EMBL" id="RPD42034.1"/>
    </source>
</evidence>
<keyword evidence="9" id="KW-0805">Transcription regulation</keyword>
<dbReference type="Pfam" id="PF00072">
    <property type="entry name" value="Response_reg"/>
    <property type="match status" value="1"/>
</dbReference>
<dbReference type="Pfam" id="PF07494">
    <property type="entry name" value="Reg_prop"/>
    <property type="match status" value="6"/>
</dbReference>
<dbReference type="Gene3D" id="2.130.10.10">
    <property type="entry name" value="YVTN repeat-like/Quinoprotein amine dehydrogenase"/>
    <property type="match status" value="2"/>
</dbReference>
<evidence type="ECO:0000313" key="17">
    <source>
        <dbReference type="Proteomes" id="UP000279089"/>
    </source>
</evidence>
<feature type="chain" id="PRO_5018002077" description="histidine kinase" evidence="12">
    <location>
        <begin position="21"/>
        <end position="1350"/>
    </location>
</feature>
<dbReference type="SMART" id="SM00342">
    <property type="entry name" value="HTH_ARAC"/>
    <property type="match status" value="1"/>
</dbReference>
<evidence type="ECO:0000256" key="9">
    <source>
        <dbReference type="ARBA" id="ARBA00023015"/>
    </source>
</evidence>
<dbReference type="Gene3D" id="1.10.287.130">
    <property type="match status" value="1"/>
</dbReference>
<dbReference type="PRINTS" id="PR00344">
    <property type="entry name" value="BCTRLSENSOR"/>
</dbReference>
<dbReference type="Gene3D" id="1.10.10.60">
    <property type="entry name" value="Homeodomain-like"/>
    <property type="match status" value="1"/>
</dbReference>
<evidence type="ECO:0000259" key="15">
    <source>
        <dbReference type="PROSITE" id="PS50110"/>
    </source>
</evidence>
<dbReference type="PANTHER" id="PTHR43547:SF2">
    <property type="entry name" value="HYBRID SIGNAL TRANSDUCTION HISTIDINE KINASE C"/>
    <property type="match status" value="1"/>
</dbReference>
<dbReference type="InterPro" id="IPR003661">
    <property type="entry name" value="HisK_dim/P_dom"/>
</dbReference>
<dbReference type="Pfam" id="PF07495">
    <property type="entry name" value="Y_Y_Y"/>
    <property type="match status" value="1"/>
</dbReference>
<dbReference type="CDD" id="cd17574">
    <property type="entry name" value="REC_OmpR"/>
    <property type="match status" value="1"/>
</dbReference>
<dbReference type="GO" id="GO:0000155">
    <property type="term" value="F:phosphorelay sensor kinase activity"/>
    <property type="evidence" value="ECO:0007669"/>
    <property type="project" value="InterPro"/>
</dbReference>
<feature type="domain" description="Response regulatory" evidence="15">
    <location>
        <begin position="1104"/>
        <end position="1219"/>
    </location>
</feature>
<dbReference type="InterPro" id="IPR018060">
    <property type="entry name" value="HTH_AraC"/>
</dbReference>
<keyword evidence="5" id="KW-0547">Nucleotide-binding</keyword>
<dbReference type="SUPFAM" id="SSF52172">
    <property type="entry name" value="CheY-like"/>
    <property type="match status" value="1"/>
</dbReference>
<dbReference type="SUPFAM" id="SSF63829">
    <property type="entry name" value="Calcium-dependent phosphotriesterase"/>
    <property type="match status" value="2"/>
</dbReference>
<dbReference type="RefSeq" id="WP_120515010.1">
    <property type="nucleotide sequence ID" value="NZ_QXZY01000002.1"/>
</dbReference>
<reference evidence="17" key="1">
    <citation type="submission" date="2018-11" db="EMBL/GenBank/DDBJ databases">
        <title>Chitinophaga lutea sp.nov., isolate from arsenic contaminated soil.</title>
        <authorList>
            <person name="Zong Y."/>
        </authorList>
    </citation>
    <scope>NUCLEOTIDE SEQUENCE [LARGE SCALE GENOMIC DNA]</scope>
    <source>
        <strain evidence="17">YLT18</strain>
    </source>
</reference>
<keyword evidence="10" id="KW-0804">Transcription</keyword>
<dbReference type="InterPro" id="IPR001789">
    <property type="entry name" value="Sig_transdc_resp-reg_receiver"/>
</dbReference>
<dbReference type="SMART" id="SM00448">
    <property type="entry name" value="REC"/>
    <property type="match status" value="1"/>
</dbReference>
<dbReference type="InterPro" id="IPR009057">
    <property type="entry name" value="Homeodomain-like_sf"/>
</dbReference>
<dbReference type="PROSITE" id="PS01124">
    <property type="entry name" value="HTH_ARAC_FAMILY_2"/>
    <property type="match status" value="1"/>
</dbReference>
<keyword evidence="12" id="KW-0732">Signal</keyword>
<dbReference type="FunFam" id="1.10.287.130:FF:000045">
    <property type="entry name" value="Two-component system sensor histidine kinase/response regulator"/>
    <property type="match status" value="1"/>
</dbReference>
<evidence type="ECO:0000256" key="11">
    <source>
        <dbReference type="PROSITE-ProRule" id="PRU00169"/>
    </source>
</evidence>
<dbReference type="Gene3D" id="2.60.40.10">
    <property type="entry name" value="Immunoglobulins"/>
    <property type="match status" value="1"/>
</dbReference>
<feature type="domain" description="HTH araC/xylS-type" evidence="13">
    <location>
        <begin position="1248"/>
        <end position="1347"/>
    </location>
</feature>
<evidence type="ECO:0000256" key="5">
    <source>
        <dbReference type="ARBA" id="ARBA00022741"/>
    </source>
</evidence>
<dbReference type="FunFam" id="2.60.40.10:FF:000791">
    <property type="entry name" value="Two-component system sensor histidine kinase/response regulator"/>
    <property type="match status" value="1"/>
</dbReference>
<keyword evidence="4" id="KW-0808">Transferase</keyword>
<dbReference type="InterPro" id="IPR036097">
    <property type="entry name" value="HisK_dim/P_sf"/>
</dbReference>
<accession>A0A3N4MDS6</accession>
<dbReference type="InterPro" id="IPR011006">
    <property type="entry name" value="CheY-like_superfamily"/>
</dbReference>
<dbReference type="Pfam" id="PF00512">
    <property type="entry name" value="HisKA"/>
    <property type="match status" value="1"/>
</dbReference>
<dbReference type="Gene3D" id="3.30.565.10">
    <property type="entry name" value="Histidine kinase-like ATPase, C-terminal domain"/>
    <property type="match status" value="1"/>
</dbReference>
<keyword evidence="3 11" id="KW-0597">Phosphoprotein</keyword>
<feature type="signal peptide" evidence="12">
    <location>
        <begin position="1"/>
        <end position="20"/>
    </location>
</feature>